<dbReference type="Pfam" id="PF01915">
    <property type="entry name" value="Glyco_hydro_3_C"/>
    <property type="match status" value="1"/>
</dbReference>
<dbReference type="InterPro" id="IPR036881">
    <property type="entry name" value="Glyco_hydro_3_C_sf"/>
</dbReference>
<evidence type="ECO:0000256" key="7">
    <source>
        <dbReference type="SAM" id="SignalP"/>
    </source>
</evidence>
<dbReference type="InterPro" id="IPR036962">
    <property type="entry name" value="Glyco_hydro_3_N_sf"/>
</dbReference>
<evidence type="ECO:0000313" key="10">
    <source>
        <dbReference type="EMBL" id="CAK78377.1"/>
    </source>
</evidence>
<dbReference type="OrthoDB" id="426034at2759"/>
<dbReference type="GeneID" id="5031558"/>
<proteinExistence type="inferred from homology"/>
<dbReference type="InterPro" id="IPR001764">
    <property type="entry name" value="Glyco_hydro_3_N"/>
</dbReference>
<dbReference type="KEGG" id="ptm:GSPATT00013807001"/>
<evidence type="ECO:0000256" key="1">
    <source>
        <dbReference type="ARBA" id="ARBA00000448"/>
    </source>
</evidence>
<feature type="domain" description="Glycoside hydrolase family 3 C-terminal" evidence="9">
    <location>
        <begin position="441"/>
        <end position="732"/>
    </location>
</feature>
<evidence type="ECO:0000256" key="3">
    <source>
        <dbReference type="ARBA" id="ARBA00012744"/>
    </source>
</evidence>
<evidence type="ECO:0000256" key="5">
    <source>
        <dbReference type="ARBA" id="ARBA00022801"/>
    </source>
</evidence>
<dbReference type="InterPro" id="IPR017853">
    <property type="entry name" value="GH"/>
</dbReference>
<keyword evidence="4 7" id="KW-0732">Signal</keyword>
<feature type="signal peptide" evidence="7">
    <location>
        <begin position="1"/>
        <end position="16"/>
    </location>
</feature>
<feature type="domain" description="Glycoside hydrolase family 3 N-terminal" evidence="8">
    <location>
        <begin position="35"/>
        <end position="399"/>
    </location>
</feature>
<dbReference type="GO" id="GO:0008422">
    <property type="term" value="F:beta-glucosidase activity"/>
    <property type="evidence" value="ECO:0000318"/>
    <property type="project" value="GO_Central"/>
</dbReference>
<dbReference type="InterPro" id="IPR051915">
    <property type="entry name" value="Cellulose_Degrad_GH3"/>
</dbReference>
<dbReference type="SUPFAM" id="SSF52279">
    <property type="entry name" value="Beta-D-glucan exohydrolase, C-terminal domain"/>
    <property type="match status" value="1"/>
</dbReference>
<dbReference type="PRINTS" id="PR00133">
    <property type="entry name" value="GLHYDRLASE3"/>
</dbReference>
<dbReference type="Proteomes" id="UP000000600">
    <property type="component" value="Unassembled WGS sequence"/>
</dbReference>
<protein>
    <recommendedName>
        <fullName evidence="3">beta-glucosidase</fullName>
        <ecNumber evidence="3">3.2.1.21</ecNumber>
    </recommendedName>
</protein>
<dbReference type="SUPFAM" id="SSF51445">
    <property type="entry name" value="(Trans)glycosidases"/>
    <property type="match status" value="1"/>
</dbReference>
<organism evidence="10 11">
    <name type="scientific">Paramecium tetraurelia</name>
    <dbReference type="NCBI Taxonomy" id="5888"/>
    <lineage>
        <taxon>Eukaryota</taxon>
        <taxon>Sar</taxon>
        <taxon>Alveolata</taxon>
        <taxon>Ciliophora</taxon>
        <taxon>Intramacronucleata</taxon>
        <taxon>Oligohymenophorea</taxon>
        <taxon>Peniculida</taxon>
        <taxon>Parameciidae</taxon>
        <taxon>Paramecium</taxon>
    </lineage>
</organism>
<evidence type="ECO:0000259" key="8">
    <source>
        <dbReference type="Pfam" id="PF00933"/>
    </source>
</evidence>
<evidence type="ECO:0000259" key="9">
    <source>
        <dbReference type="Pfam" id="PF01915"/>
    </source>
</evidence>
<dbReference type="RefSeq" id="XP_001445774.1">
    <property type="nucleotide sequence ID" value="XM_001445737.1"/>
</dbReference>
<feature type="chain" id="PRO_5002624020" description="beta-glucosidase" evidence="7">
    <location>
        <begin position="17"/>
        <end position="979"/>
    </location>
</feature>
<name>A0D5R0_PARTE</name>
<evidence type="ECO:0000256" key="2">
    <source>
        <dbReference type="ARBA" id="ARBA00005336"/>
    </source>
</evidence>
<dbReference type="EMBL" id="CT868307">
    <property type="protein sequence ID" value="CAK78377.1"/>
    <property type="molecule type" value="Genomic_DNA"/>
</dbReference>
<dbReference type="eggNOG" id="ENOG502QQ55">
    <property type="taxonomic scope" value="Eukaryota"/>
</dbReference>
<dbReference type="EC" id="3.2.1.21" evidence="3"/>
<dbReference type="AlphaFoldDB" id="A0D5R0"/>
<evidence type="ECO:0000313" key="11">
    <source>
        <dbReference type="Proteomes" id="UP000000600"/>
    </source>
</evidence>
<dbReference type="OMA" id="CKLHAHH"/>
<dbReference type="PANTHER" id="PTHR30620:SF16">
    <property type="entry name" value="LYSOSOMAL BETA GLUCOSIDASE"/>
    <property type="match status" value="1"/>
</dbReference>
<dbReference type="HOGENOM" id="CLU_004542_9_3_1"/>
<evidence type="ECO:0000256" key="6">
    <source>
        <dbReference type="ARBA" id="ARBA00023295"/>
    </source>
</evidence>
<dbReference type="Pfam" id="PF00933">
    <property type="entry name" value="Glyco_hydro_3"/>
    <property type="match status" value="1"/>
</dbReference>
<dbReference type="Gene3D" id="3.20.20.300">
    <property type="entry name" value="Glycoside hydrolase, family 3, N-terminal domain"/>
    <property type="match status" value="1"/>
</dbReference>
<sequence length="979" mass="110431">MKFIFYLCIFLVVCKGGKVNKRLNASIDDIVNSMTLAQKIGQTTQVDFIYLNDAEGKTQYDKIKEWNLGSVLVGGNGCPDDEGNISSQGTCMKADNLLWKKVADLALVQGVSVTVDISETETETVIIQPLLGTDAIRGNQHSVGEILFPHNIGLAASNNVENFKNSAKWMRDSVIESGFNFVFSPTVAVSHNPQWGRFYETLGDDTTKVKEYSKAFVEEAQNIQNDEITGVLTSVKHFIGDGATINGYEEGDSIVDAESMDLFVEDNIKGYEGAVEAQTGNVMVSYDAINGVAMSVHPFVNEKLKATTEDGGLGFEGFVISDYNSVIKTANVDLPRNSQKMPLNQAYAESFKVGVDMQMISDKVEDYQAMITGLVNEVDPQKPKIDEARLDDAVKRILKIKEKMGLIKVTSNKQDLKENKKIVKDKEAEYQDALQAALQSLVLLKNDANALPANKNTIKHVILLGDRYVPVGNGEYKLFSDYDNIGAQNGGWTIRWQGYNGNDYWTGDLKVKSKASSILDAIKARFQDAEIHYPKYTDRSDLNTILTDRNTFRNQLNTMKDQFSSANTLVINVLAENPYAEYMGDINCSYCQGEDKKGCLYDLHDNVYLTKSQPTRLEIKTGAYEKQIIANILQGKSKVVSVLISGRPMLIDDPLAISDSFIAAWLPGTTGGEAIIQSIFGEYAFGGVDKKNNKLPSPWFSTLDSIKDYPKYVSNIQPKINNPKFATGYGLETANEHHLYQLSINICIQSINSTFLIGQYYDKEYDIENEVKDLDLIQNTHLIVIILLNYKQNSITNNVIKFEEFFINDFIHLLLAAFQCRLNVNKGGECPLQKNQAVQFKQEAEIYKFMKQEKNVDLNQYLYSWIISDDAETGVQSLLLDNKIINNQYYQQIHQFLIFLIFKYLKITKCPKVKECHLYQVLLQITNNKHFRQLIKRWRKLGTQTQLDHLVVILQDGWPNQVSIITIKNWISLFQMLKQ</sequence>
<evidence type="ECO:0000256" key="4">
    <source>
        <dbReference type="ARBA" id="ARBA00022729"/>
    </source>
</evidence>
<dbReference type="STRING" id="5888.A0D5R0"/>
<dbReference type="InterPro" id="IPR002772">
    <property type="entry name" value="Glyco_hydro_3_C"/>
</dbReference>
<keyword evidence="5" id="KW-0378">Hydrolase</keyword>
<accession>A0D5R0</accession>
<comment type="catalytic activity">
    <reaction evidence="1">
        <text>Hydrolysis of terminal, non-reducing beta-D-glucosyl residues with release of beta-D-glucose.</text>
        <dbReference type="EC" id="3.2.1.21"/>
    </reaction>
</comment>
<dbReference type="Gene3D" id="3.40.50.1700">
    <property type="entry name" value="Glycoside hydrolase family 3 C-terminal domain"/>
    <property type="match status" value="1"/>
</dbReference>
<dbReference type="PANTHER" id="PTHR30620">
    <property type="entry name" value="PERIPLASMIC BETA-GLUCOSIDASE-RELATED"/>
    <property type="match status" value="1"/>
</dbReference>
<keyword evidence="6" id="KW-0326">Glycosidase</keyword>
<dbReference type="InParanoid" id="A0D5R0"/>
<reference evidence="10 11" key="1">
    <citation type="journal article" date="2006" name="Nature">
        <title>Global trends of whole-genome duplications revealed by the ciliate Paramecium tetraurelia.</title>
        <authorList>
            <consortium name="Genoscope"/>
            <person name="Aury J.-M."/>
            <person name="Jaillon O."/>
            <person name="Duret L."/>
            <person name="Noel B."/>
            <person name="Jubin C."/>
            <person name="Porcel B.M."/>
            <person name="Segurens B."/>
            <person name="Daubin V."/>
            <person name="Anthouard V."/>
            <person name="Aiach N."/>
            <person name="Arnaiz O."/>
            <person name="Billaut A."/>
            <person name="Beisson J."/>
            <person name="Blanc I."/>
            <person name="Bouhouche K."/>
            <person name="Camara F."/>
            <person name="Duharcourt S."/>
            <person name="Guigo R."/>
            <person name="Gogendeau D."/>
            <person name="Katinka M."/>
            <person name="Keller A.-M."/>
            <person name="Kissmehl R."/>
            <person name="Klotz C."/>
            <person name="Koll F."/>
            <person name="Le Moue A."/>
            <person name="Lepere C."/>
            <person name="Malinsky S."/>
            <person name="Nowacki M."/>
            <person name="Nowak J.K."/>
            <person name="Plattner H."/>
            <person name="Poulain J."/>
            <person name="Ruiz F."/>
            <person name="Serrano V."/>
            <person name="Zagulski M."/>
            <person name="Dessen P."/>
            <person name="Betermier M."/>
            <person name="Weissenbach J."/>
            <person name="Scarpelli C."/>
            <person name="Schachter V."/>
            <person name="Sperling L."/>
            <person name="Meyer E."/>
            <person name="Cohen J."/>
            <person name="Wincker P."/>
        </authorList>
    </citation>
    <scope>NUCLEOTIDE SEQUENCE [LARGE SCALE GENOMIC DNA]</scope>
    <source>
        <strain evidence="10 11">Stock d4-2</strain>
    </source>
</reference>
<keyword evidence="11" id="KW-1185">Reference proteome</keyword>
<gene>
    <name evidence="10" type="ORF">GSPATT00013807001</name>
</gene>
<comment type="similarity">
    <text evidence="2">Belongs to the glycosyl hydrolase 3 family.</text>
</comment>
<dbReference type="GO" id="GO:0009251">
    <property type="term" value="P:glucan catabolic process"/>
    <property type="evidence" value="ECO:0000318"/>
    <property type="project" value="GO_Central"/>
</dbReference>